<evidence type="ECO:0000313" key="9">
    <source>
        <dbReference type="Proteomes" id="UP000279259"/>
    </source>
</evidence>
<keyword evidence="3 7" id="KW-0812">Transmembrane</keyword>
<comment type="subcellular location">
    <subcellularLocation>
        <location evidence="1">Membrane</location>
        <topology evidence="1">Multi-pass membrane protein</topology>
    </subcellularLocation>
</comment>
<gene>
    <name evidence="8" type="ORF">EHS25_003964</name>
</gene>
<keyword evidence="4 7" id="KW-1133">Transmembrane helix</keyword>
<dbReference type="PANTHER" id="PTHR43791:SF36">
    <property type="entry name" value="TRANSPORTER, PUTATIVE (AFU_ORTHOLOGUE AFUA_6G08340)-RELATED"/>
    <property type="match status" value="1"/>
</dbReference>
<evidence type="ECO:0000256" key="4">
    <source>
        <dbReference type="ARBA" id="ARBA00022989"/>
    </source>
</evidence>
<organism evidence="8 9">
    <name type="scientific">Saitozyma podzolica</name>
    <dbReference type="NCBI Taxonomy" id="1890683"/>
    <lineage>
        <taxon>Eukaryota</taxon>
        <taxon>Fungi</taxon>
        <taxon>Dikarya</taxon>
        <taxon>Basidiomycota</taxon>
        <taxon>Agaricomycotina</taxon>
        <taxon>Tremellomycetes</taxon>
        <taxon>Tremellales</taxon>
        <taxon>Trimorphomycetaceae</taxon>
        <taxon>Saitozyma</taxon>
    </lineage>
</organism>
<feature type="transmembrane region" description="Helical" evidence="7">
    <location>
        <begin position="930"/>
        <end position="951"/>
    </location>
</feature>
<feature type="region of interest" description="Disordered" evidence="6">
    <location>
        <begin position="320"/>
        <end position="352"/>
    </location>
</feature>
<evidence type="ECO:0000256" key="1">
    <source>
        <dbReference type="ARBA" id="ARBA00004141"/>
    </source>
</evidence>
<dbReference type="GO" id="GO:0022857">
    <property type="term" value="F:transmembrane transporter activity"/>
    <property type="evidence" value="ECO:0007669"/>
    <property type="project" value="InterPro"/>
</dbReference>
<dbReference type="SUPFAM" id="SSF103473">
    <property type="entry name" value="MFS general substrate transporter"/>
    <property type="match status" value="1"/>
</dbReference>
<name>A0A427YT18_9TREE</name>
<feature type="region of interest" description="Disordered" evidence="6">
    <location>
        <begin position="108"/>
        <end position="168"/>
    </location>
</feature>
<dbReference type="GO" id="GO:0016020">
    <property type="term" value="C:membrane"/>
    <property type="evidence" value="ECO:0007669"/>
    <property type="project" value="UniProtKB-SubCell"/>
</dbReference>
<accession>A0A427YT18</accession>
<dbReference type="InterPro" id="IPR011701">
    <property type="entry name" value="MFS"/>
</dbReference>
<protein>
    <submittedName>
        <fullName evidence="8">Uncharacterized protein</fullName>
    </submittedName>
</protein>
<keyword evidence="5 7" id="KW-0472">Membrane</keyword>
<feature type="compositionally biased region" description="Acidic residues" evidence="6">
    <location>
        <begin position="111"/>
        <end position="120"/>
    </location>
</feature>
<comment type="caution">
    <text evidence="8">The sequence shown here is derived from an EMBL/GenBank/DDBJ whole genome shotgun (WGS) entry which is preliminary data.</text>
</comment>
<dbReference type="Proteomes" id="UP000279259">
    <property type="component" value="Unassembled WGS sequence"/>
</dbReference>
<evidence type="ECO:0000313" key="8">
    <source>
        <dbReference type="EMBL" id="RSH94161.1"/>
    </source>
</evidence>
<feature type="region of interest" description="Disordered" evidence="6">
    <location>
        <begin position="1"/>
        <end position="56"/>
    </location>
</feature>
<evidence type="ECO:0000256" key="2">
    <source>
        <dbReference type="ARBA" id="ARBA00022448"/>
    </source>
</evidence>
<dbReference type="Gene3D" id="1.20.1250.20">
    <property type="entry name" value="MFS general substrate transporter like domains"/>
    <property type="match status" value="1"/>
</dbReference>
<feature type="transmembrane region" description="Helical" evidence="7">
    <location>
        <begin position="799"/>
        <end position="819"/>
    </location>
</feature>
<dbReference type="OrthoDB" id="2586076at2759"/>
<dbReference type="AlphaFoldDB" id="A0A427YT18"/>
<evidence type="ECO:0000256" key="3">
    <source>
        <dbReference type="ARBA" id="ARBA00022692"/>
    </source>
</evidence>
<dbReference type="Pfam" id="PF07690">
    <property type="entry name" value="MFS_1"/>
    <property type="match status" value="1"/>
</dbReference>
<dbReference type="EMBL" id="RSCD01000002">
    <property type="protein sequence ID" value="RSH94161.1"/>
    <property type="molecule type" value="Genomic_DNA"/>
</dbReference>
<dbReference type="PANTHER" id="PTHR43791">
    <property type="entry name" value="PERMEASE-RELATED"/>
    <property type="match status" value="1"/>
</dbReference>
<feature type="region of interest" description="Disordered" evidence="6">
    <location>
        <begin position="717"/>
        <end position="745"/>
    </location>
</feature>
<keyword evidence="2" id="KW-0813">Transport</keyword>
<evidence type="ECO:0000256" key="5">
    <source>
        <dbReference type="ARBA" id="ARBA00023136"/>
    </source>
</evidence>
<reference evidence="8 9" key="1">
    <citation type="submission" date="2018-11" db="EMBL/GenBank/DDBJ databases">
        <title>Genome sequence of Saitozyma podzolica DSM 27192.</title>
        <authorList>
            <person name="Aliyu H."/>
            <person name="Gorte O."/>
            <person name="Ochsenreither K."/>
        </authorList>
    </citation>
    <scope>NUCLEOTIDE SEQUENCE [LARGE SCALE GENOMIC DNA]</scope>
    <source>
        <strain evidence="8 9">DSM 27192</strain>
    </source>
</reference>
<evidence type="ECO:0000256" key="7">
    <source>
        <dbReference type="SAM" id="Phobius"/>
    </source>
</evidence>
<sequence>MPSGTLAEQDGLPASAAGAGDEPEAGPSTIPLARASGDATGPTPIPTGSQGEGSEAVAAPILSYEAALNDSPDFTEWLRRESLSLEGHQAAGSFPGSPLVGTRAIGAESAIDSDSDDEDPLLDRRSRSQPEPNLILLRRHSLAEHSASTAPTPPPPETDPNATFVGNSATIDMPLPPGNALPAYSPHLAYDVLRLISTVHLDQNHPSAAFFSAVASSSVHAAAEAPMDSQPEQSEEWEAGTKKLDLTLTRGACRSGPLSVKLGRKGMIEGRIEVGKVRHGTALEIMVLGMVNTSYYVRGQYKMIDTVPLTWRTVKLYPPGSPVEDGVAEAESPSSPGSPHPTSPNSPTAALPTESTFTSATVIHDINGRPLGPTVSKGGHAYLNPGMVFPFSVTMPHKHRRDATVNLPPSCQVYQVGMRASVEYLLRVRLTRRGWRISETLNVPITYEPRPYLSTRRLRALTVDDTLNPGWRTIRLNGGGPWHKLSTQAQDGDGVEAALLLPSPPILYVSEPGADPPPIPFHLHFHSTQWLPLSTFSDPRESDYVVRLMRVATMRIGKYVLAGTLLIIISPTTAVPTRAEIQACAHTIELLAYASAVSYSTTNATEYNVSYSYNPTSCTNIPVANIHLEDTDSYSYVTCTLAQFGETGVLSTTCPYSYGEMAIQAEAGKSNCRGQRDRSWHPFRLSKPREHFTIKTKRSGQPLPLLAQPRRAAFRRSVNRRLSPRASGAAAGQKRDMPHRQNRRDLTTECPPGFSACWTGVHHRFDCVNTANHVTGDAFGGLIACGVRHIQSSVPSWKWLFLIEAVPTFLFGLFCLYWLPNRPTKNSRFKGKNAEIALNPVLQEECDKAEKIRKRHFVWVFTDWKLYGLVAVYLPTACHLSSISGFLLTIVSGLGYSAATTANLMTVPPYDYAFVLMYSVSWLSDRDGTRGLSIAIVMITAGICYALLANLPSPNLKGKYASMSNLGSIAARGSIGLTDAPQFIKGHLVCMAPAFSTAVFSTAKRSLEGREQKAGQALWRSGAWASRRYH</sequence>
<dbReference type="InterPro" id="IPR036259">
    <property type="entry name" value="MFS_trans_sf"/>
</dbReference>
<evidence type="ECO:0000256" key="6">
    <source>
        <dbReference type="SAM" id="MobiDB-lite"/>
    </source>
</evidence>
<proteinExistence type="predicted"/>
<keyword evidence="9" id="KW-1185">Reference proteome</keyword>
<feature type="compositionally biased region" description="Basic and acidic residues" evidence="6">
    <location>
        <begin position="733"/>
        <end position="745"/>
    </location>
</feature>
<feature type="transmembrane region" description="Helical" evidence="7">
    <location>
        <begin position="880"/>
        <end position="899"/>
    </location>
</feature>
<feature type="compositionally biased region" description="Low complexity" evidence="6">
    <location>
        <begin position="13"/>
        <end position="28"/>
    </location>
</feature>